<dbReference type="InterPro" id="IPR001078">
    <property type="entry name" value="2-oxoacid_DH_actylTfrase"/>
</dbReference>
<evidence type="ECO:0000313" key="7">
    <source>
        <dbReference type="EMBL" id="MBZ4195250.1"/>
    </source>
</evidence>
<dbReference type="FunFam" id="3.30.559.10:FF:000007">
    <property type="entry name" value="Dihydrolipoamide acetyltransferase component of pyruvate dehydrogenase complex"/>
    <property type="match status" value="1"/>
</dbReference>
<sequence>MAEIIKEQVLEAKEVPISGIRKAIAKNLKSVMETVAYVSLTLKADVTNLWNLRSQVKDKVAAESGVKLTFLSWIIKATSIALSEFPAFAAKWDSEKGVTVYPSSINIGIAVDTPHGLFVPVIREVEKLSIIEIQKEIVRLSTLARDKKLRMSDMTGGCFTITNVGSAGVMFGSPIMNKGDVAITATGAITEELKLVEGQVKPSKVMFMSIAADHQWVDGADMARFQGRVIKLLENPEVLGEF</sequence>
<evidence type="ECO:0000256" key="4">
    <source>
        <dbReference type="ARBA" id="ARBA00022823"/>
    </source>
</evidence>
<comment type="cofactor">
    <cofactor evidence="1">
        <name>(R)-lipoate</name>
        <dbReference type="ChEBI" id="CHEBI:83088"/>
    </cofactor>
</comment>
<gene>
    <name evidence="7" type="ORF">LAD73_00740</name>
</gene>
<dbReference type="PANTHER" id="PTHR43178">
    <property type="entry name" value="DIHYDROLIPOAMIDE ACETYLTRANSFERASE COMPONENT OF PYRUVATE DEHYDROGENASE COMPLEX"/>
    <property type="match status" value="1"/>
</dbReference>
<dbReference type="GO" id="GO:0031405">
    <property type="term" value="F:lipoic acid binding"/>
    <property type="evidence" value="ECO:0007669"/>
    <property type="project" value="TreeGrafter"/>
</dbReference>
<feature type="domain" description="2-oxoacid dehydrogenase acyltransferase catalytic" evidence="6">
    <location>
        <begin position="12"/>
        <end position="239"/>
    </location>
</feature>
<evidence type="ECO:0000256" key="3">
    <source>
        <dbReference type="ARBA" id="ARBA00022679"/>
    </source>
</evidence>
<evidence type="ECO:0000259" key="6">
    <source>
        <dbReference type="Pfam" id="PF00198"/>
    </source>
</evidence>
<keyword evidence="5" id="KW-0012">Acyltransferase</keyword>
<dbReference type="Pfam" id="PF00198">
    <property type="entry name" value="2-oxoacid_dh"/>
    <property type="match status" value="1"/>
</dbReference>
<dbReference type="Gene3D" id="3.30.559.10">
    <property type="entry name" value="Chloramphenicol acetyltransferase-like domain"/>
    <property type="match status" value="1"/>
</dbReference>
<keyword evidence="4" id="KW-0450">Lipoyl</keyword>
<evidence type="ECO:0000256" key="2">
    <source>
        <dbReference type="ARBA" id="ARBA00007317"/>
    </source>
</evidence>
<reference evidence="7 8" key="1">
    <citation type="submission" date="2021-09" db="EMBL/GenBank/DDBJ databases">
        <title>WGS of Mycoplasma sp. Zaradi2 strains.</title>
        <authorList>
            <person name="Spergser J."/>
        </authorList>
    </citation>
    <scope>NUCLEOTIDE SEQUENCE [LARGE SCALE GENOMIC DNA]</scope>
    <source>
        <strain evidence="7 8">1331</strain>
    </source>
</reference>
<organism evidence="7 8">
    <name type="scientific">Mycoplasma tauri</name>
    <dbReference type="NCBI Taxonomy" id="547987"/>
    <lineage>
        <taxon>Bacteria</taxon>
        <taxon>Bacillati</taxon>
        <taxon>Mycoplasmatota</taxon>
        <taxon>Mollicutes</taxon>
        <taxon>Mycoplasmataceae</taxon>
        <taxon>Mycoplasma</taxon>
    </lineage>
</organism>
<comment type="caution">
    <text evidence="7">The sequence shown here is derived from an EMBL/GenBank/DDBJ whole genome shotgun (WGS) entry which is preliminary data.</text>
</comment>
<dbReference type="EMBL" id="JAIQBY010000003">
    <property type="protein sequence ID" value="MBZ4195250.1"/>
    <property type="molecule type" value="Genomic_DNA"/>
</dbReference>
<evidence type="ECO:0000256" key="1">
    <source>
        <dbReference type="ARBA" id="ARBA00001938"/>
    </source>
</evidence>
<dbReference type="GO" id="GO:0005737">
    <property type="term" value="C:cytoplasm"/>
    <property type="evidence" value="ECO:0007669"/>
    <property type="project" value="TreeGrafter"/>
</dbReference>
<dbReference type="SUPFAM" id="SSF52777">
    <property type="entry name" value="CoA-dependent acyltransferases"/>
    <property type="match status" value="1"/>
</dbReference>
<dbReference type="GO" id="GO:0016407">
    <property type="term" value="F:acetyltransferase activity"/>
    <property type="evidence" value="ECO:0007669"/>
    <property type="project" value="TreeGrafter"/>
</dbReference>
<dbReference type="InterPro" id="IPR050743">
    <property type="entry name" value="2-oxoacid_DH_E2_comp"/>
</dbReference>
<dbReference type="InterPro" id="IPR023213">
    <property type="entry name" value="CAT-like_dom_sf"/>
</dbReference>
<protein>
    <submittedName>
        <fullName evidence="7">2-oxo acid dehydrogenase subunit E2</fullName>
    </submittedName>
</protein>
<accession>A0A953NG48</accession>
<dbReference type="RefSeq" id="WP_205517146.1">
    <property type="nucleotide sequence ID" value="NZ_CP070479.1"/>
</dbReference>
<evidence type="ECO:0000313" key="8">
    <source>
        <dbReference type="Proteomes" id="UP000772186"/>
    </source>
</evidence>
<keyword evidence="3" id="KW-0808">Transferase</keyword>
<dbReference type="AlphaFoldDB" id="A0A953NG48"/>
<proteinExistence type="inferred from homology"/>
<evidence type="ECO:0000256" key="5">
    <source>
        <dbReference type="ARBA" id="ARBA00023315"/>
    </source>
</evidence>
<dbReference type="PANTHER" id="PTHR43178:SF5">
    <property type="entry name" value="LIPOAMIDE ACYLTRANSFERASE COMPONENT OF BRANCHED-CHAIN ALPHA-KETO ACID DEHYDROGENASE COMPLEX, MITOCHONDRIAL"/>
    <property type="match status" value="1"/>
</dbReference>
<dbReference type="Proteomes" id="UP000772186">
    <property type="component" value="Unassembled WGS sequence"/>
</dbReference>
<comment type="similarity">
    <text evidence="2">Belongs to the 2-oxoacid dehydrogenase family.</text>
</comment>
<keyword evidence="8" id="KW-1185">Reference proteome</keyword>
<name>A0A953NG48_9MOLU</name>